<evidence type="ECO:0000259" key="2">
    <source>
        <dbReference type="Pfam" id="PF01364"/>
    </source>
</evidence>
<sequence length="1121" mass="124206">MMLHWLYFAFAVSAEASLVTNSTAQFRLTAAENDTVASILVPVVDGQLPEIGVEGDVSVRLGRRMVAGGVEVIQLIVSGGIKEADITVGYYRPLDRIQPRNLMADYLFPWLPAAGRDEQMPGYLIIVPDEFYENILPLARWKERKGFRVWVKRTSETGAQREQIRSYIQNAYQTWEPAPTYVLLVGAINKIPAFPTPGATSCVTDHTYACVDGNDYLADLFVGRLPAANSSELDCIVAKIVGYESNPYCEDTLWFKRALMVGTSYQEGGTPAVTALVTKRVIRERLLNLGFDCVDTVFYPPTRYGRGPIDSAVNRGVTLINGRGWGQATGWIYPEFWREDVANLNNGWKLPVVTSLYCGTGNYQANPCFGEVWLRAGTPTNPRGGVAFWGSSYTGTSTRWNNCMDYGIYNAILEMGIVTLGPAMYAGKIEQLINFPLPEDSSDLKIYFHVYNLLGDPAMNIWLDVPKTINVSHPSVYSVGTALLSVEVRDSEGQPLKDAQVCLYKPGEVQAVKKTNSSGVAAFTITTTTADTLYITVTGRSLKPYLAAIAGEYRGLLVGYQSHNPAMVVPGETSELTVNLKNYGTSLSAFNVTAILSSPDSFATVIDTVRNYGTLAPGEVRSTEPFPVYIAPLCTSGQRINLQLRVLTADSSWTSDFDLAVSGPKFKILRSVIHDTNGFIDPGETSEVSFVIQNQGATTATGIIGILRSSNPSALEILDSAAVFGDIAPQESIANGSDRFAVRAAPEIVKGRSFTIYLDLIGEGFQQRINFPLAIGRPSVSSPLGPDRGGYWGYDDLDTACRERPSFDWYEIDPNRGGQGERVLLGKDRAIPVTLPFRFRFYCHDYDIISISDNGYIAFGSTWWGEPYNWAIPSAQGPDGFVAVLWDDFLTDTLNAGGVFYYFDESRHRFIVEWSNVYHVHGFRNPIIAEQQTFQVILYDPLYYPTSSGDGTIVCQYLDVRNDDSIPSNNHNFATVGIQSPDHRAGLSWTYGGYYPTPAAEISNHRAIKFTTIPPDTFTVIREVKDEVQPAQIKIQPTVVRDGIWIEASNTRMGSIIEFVDVAGNIVYTHRINANVDRNRRFYMKLGQNPDLKLESGIYFIRWVNTEGKVFPLTTRIIYIK</sequence>
<dbReference type="GO" id="GO:0008234">
    <property type="term" value="F:cysteine-type peptidase activity"/>
    <property type="evidence" value="ECO:0007669"/>
    <property type="project" value="InterPro"/>
</dbReference>
<dbReference type="InterPro" id="IPR029030">
    <property type="entry name" value="Caspase-like_dom_sf"/>
</dbReference>
<dbReference type="SUPFAM" id="SSF52129">
    <property type="entry name" value="Caspase-like"/>
    <property type="match status" value="1"/>
</dbReference>
<dbReference type="EMBL" id="DSLG01000002">
    <property type="protein sequence ID" value="HEA86792.1"/>
    <property type="molecule type" value="Genomic_DNA"/>
</dbReference>
<protein>
    <recommendedName>
        <fullName evidence="2">Gingipain domain-containing protein</fullName>
    </recommendedName>
</protein>
<dbReference type="SUPFAM" id="SSF49373">
    <property type="entry name" value="Invasin/intimin cell-adhesion fragments"/>
    <property type="match status" value="1"/>
</dbReference>
<dbReference type="Gene3D" id="3.40.50.10390">
    <property type="entry name" value="Gingipain r, domain 1"/>
    <property type="match status" value="1"/>
</dbReference>
<accession>A0A7C1NB30</accession>
<feature type="domain" description="Gingipain" evidence="2">
    <location>
        <begin position="123"/>
        <end position="460"/>
    </location>
</feature>
<dbReference type="Gene3D" id="2.60.40.10">
    <property type="entry name" value="Immunoglobulins"/>
    <property type="match status" value="1"/>
</dbReference>
<evidence type="ECO:0000313" key="3">
    <source>
        <dbReference type="EMBL" id="HEA86792.1"/>
    </source>
</evidence>
<keyword evidence="1" id="KW-0732">Signal</keyword>
<dbReference type="Pfam" id="PF01364">
    <property type="entry name" value="Peptidase_C25"/>
    <property type="match status" value="1"/>
</dbReference>
<dbReference type="InterPro" id="IPR013783">
    <property type="entry name" value="Ig-like_fold"/>
</dbReference>
<dbReference type="InterPro" id="IPR029031">
    <property type="entry name" value="Gingipain_N_sf"/>
</dbReference>
<reference evidence="3" key="1">
    <citation type="journal article" date="2020" name="mSystems">
        <title>Genome- and Community-Level Interaction Insights into Carbon Utilization and Element Cycling Functions of Hydrothermarchaeota in Hydrothermal Sediment.</title>
        <authorList>
            <person name="Zhou Z."/>
            <person name="Liu Y."/>
            <person name="Xu W."/>
            <person name="Pan J."/>
            <person name="Luo Z.H."/>
            <person name="Li M."/>
        </authorList>
    </citation>
    <scope>NUCLEOTIDE SEQUENCE [LARGE SCALE GENOMIC DNA]</scope>
    <source>
        <strain evidence="3">SpSt-265</strain>
    </source>
</reference>
<name>A0A7C1NB30_UNCW3</name>
<gene>
    <name evidence="3" type="ORF">ENP94_02130</name>
</gene>
<dbReference type="InterPro" id="IPR001769">
    <property type="entry name" value="Gingipain"/>
</dbReference>
<dbReference type="GO" id="GO:0006508">
    <property type="term" value="P:proteolysis"/>
    <property type="evidence" value="ECO:0007669"/>
    <property type="project" value="InterPro"/>
</dbReference>
<dbReference type="InterPro" id="IPR008964">
    <property type="entry name" value="Invasin/intimin_cell_adhesion"/>
</dbReference>
<dbReference type="AlphaFoldDB" id="A0A7C1NB30"/>
<dbReference type="Gene3D" id="3.40.50.1460">
    <property type="match status" value="1"/>
</dbReference>
<organism evidence="3">
    <name type="scientific">candidate division WOR-3 bacterium</name>
    <dbReference type="NCBI Taxonomy" id="2052148"/>
    <lineage>
        <taxon>Bacteria</taxon>
        <taxon>Bacteria division WOR-3</taxon>
    </lineage>
</organism>
<proteinExistence type="predicted"/>
<evidence type="ECO:0000256" key="1">
    <source>
        <dbReference type="ARBA" id="ARBA00022729"/>
    </source>
</evidence>
<comment type="caution">
    <text evidence="3">The sequence shown here is derived from an EMBL/GenBank/DDBJ whole genome shotgun (WGS) entry which is preliminary data.</text>
</comment>